<proteinExistence type="predicted"/>
<feature type="compositionally biased region" description="Polar residues" evidence="1">
    <location>
        <begin position="16"/>
        <end position="37"/>
    </location>
</feature>
<feature type="compositionally biased region" description="Basic and acidic residues" evidence="1">
    <location>
        <begin position="38"/>
        <end position="66"/>
    </location>
</feature>
<reference evidence="3 4" key="1">
    <citation type="submission" date="2019-01" db="EMBL/GenBank/DDBJ databases">
        <title>Draft genome sequence of Psathyrella aberdarensis IHI B618.</title>
        <authorList>
            <person name="Buettner E."/>
            <person name="Kellner H."/>
        </authorList>
    </citation>
    <scope>NUCLEOTIDE SEQUENCE [LARGE SCALE GENOMIC DNA]</scope>
    <source>
        <strain evidence="3 4">IHI B618</strain>
    </source>
</reference>
<sequence length="679" mass="75138">MSTSSTAPQHGKKQSLQHNASTTIESGETQIIDNQQQPRDRRDNPVEESSRSERNQQQTVDRRDIANPVEEWSRSERIAWDFGLLAGILILAIWPWTFFGVVSAKNGLQMSDRLAEIVSKYPQRVGAVITLIGTANQFAATFLFGQTIVRLGQELIGRRRPENHEQPLSAFRHMTLVWGIGTWNRLAKSPGEQRTRVLILFLATWGAVQLVPSGTAGLITPGQVQKTAELSETELDFTSSYPECLDWLEANRVRNRCDWKPFGNTQFTMCLGENQILDVLDSGRANMLFSAIGITNGTSSLNQLGADGGLRFLGPIKGVLPLGPDGIPAFNSLQDSFNPITDYETRRQIVSYNYTLNHQGFEANVSCVFDKTSPIEYHAIGGTNSTLVISSNGTCDATAGLQNVLEDVLTYPTLNTDNTLTYWACKQIPQPGSLDPTYFVYLRGRRSYEKSIGNITCRISPMRAQDYVVVYQSLQGYFVSQAITSASHSSPRRTFDRFVEWGLVGLGNVVWEAQNWSGNIFAEAVFSSAAKNLNLSTFEQHSEYLKLYEAMIEGVLEYQATYSRLIYSIGSNPPQNCLRDVTGSANYSVRGWFIDDSFTQAGLLLPMTLVNLASLGLLLACFFIGKFGYSLSFDMTDNLTLLTATVGGEKLGEKGEIEWGNPVKFPQAAGSEPNPGEKS</sequence>
<dbReference type="Proteomes" id="UP000290288">
    <property type="component" value="Unassembled WGS sequence"/>
</dbReference>
<keyword evidence="2" id="KW-1133">Transmembrane helix</keyword>
<comment type="caution">
    <text evidence="3">The sequence shown here is derived from an EMBL/GenBank/DDBJ whole genome shotgun (WGS) entry which is preliminary data.</text>
</comment>
<dbReference type="EMBL" id="SDEE01000589">
    <property type="protein sequence ID" value="RXW15162.1"/>
    <property type="molecule type" value="Genomic_DNA"/>
</dbReference>
<feature type="transmembrane region" description="Helical" evidence="2">
    <location>
        <begin position="82"/>
        <end position="104"/>
    </location>
</feature>
<evidence type="ECO:0000256" key="1">
    <source>
        <dbReference type="SAM" id="MobiDB-lite"/>
    </source>
</evidence>
<feature type="transmembrane region" description="Helical" evidence="2">
    <location>
        <begin position="125"/>
        <end position="149"/>
    </location>
</feature>
<protein>
    <submittedName>
        <fullName evidence="3">Uncharacterized protein</fullName>
    </submittedName>
</protein>
<feature type="region of interest" description="Disordered" evidence="1">
    <location>
        <begin position="1"/>
        <end position="66"/>
    </location>
</feature>
<evidence type="ECO:0000256" key="2">
    <source>
        <dbReference type="SAM" id="Phobius"/>
    </source>
</evidence>
<accession>A0A4Q2D8C4</accession>
<dbReference type="STRING" id="2316362.A0A4Q2D8C4"/>
<gene>
    <name evidence="3" type="ORF">EST38_g10692</name>
</gene>
<feature type="transmembrane region" description="Helical" evidence="2">
    <location>
        <begin position="603"/>
        <end position="625"/>
    </location>
</feature>
<evidence type="ECO:0000313" key="3">
    <source>
        <dbReference type="EMBL" id="RXW15162.1"/>
    </source>
</evidence>
<keyword evidence="4" id="KW-1185">Reference proteome</keyword>
<dbReference type="AlphaFoldDB" id="A0A4Q2D8C4"/>
<organism evidence="3 4">
    <name type="scientific">Candolleomyces aberdarensis</name>
    <dbReference type="NCBI Taxonomy" id="2316362"/>
    <lineage>
        <taxon>Eukaryota</taxon>
        <taxon>Fungi</taxon>
        <taxon>Dikarya</taxon>
        <taxon>Basidiomycota</taxon>
        <taxon>Agaricomycotina</taxon>
        <taxon>Agaricomycetes</taxon>
        <taxon>Agaricomycetidae</taxon>
        <taxon>Agaricales</taxon>
        <taxon>Agaricineae</taxon>
        <taxon>Psathyrellaceae</taxon>
        <taxon>Candolleomyces</taxon>
    </lineage>
</organism>
<evidence type="ECO:0000313" key="4">
    <source>
        <dbReference type="Proteomes" id="UP000290288"/>
    </source>
</evidence>
<dbReference type="OrthoDB" id="2991366at2759"/>
<name>A0A4Q2D8C4_9AGAR</name>
<keyword evidence="2" id="KW-0472">Membrane</keyword>
<keyword evidence="2" id="KW-0812">Transmembrane</keyword>